<accession>A0A1G6HQG8</accession>
<dbReference type="SUPFAM" id="SSF52317">
    <property type="entry name" value="Class I glutamine amidotransferase-like"/>
    <property type="match status" value="1"/>
</dbReference>
<name>A0A1G6HQG8_9ACTN</name>
<gene>
    <name evidence="2" type="ORF">SAMN04487824_10172</name>
</gene>
<dbReference type="Gene3D" id="3.40.50.880">
    <property type="match status" value="1"/>
</dbReference>
<keyword evidence="3" id="KW-1185">Reference proteome</keyword>
<dbReference type="PANTHER" id="PTHR48094">
    <property type="entry name" value="PROTEIN/NUCLEIC ACID DEGLYCASE DJ-1-RELATED"/>
    <property type="match status" value="1"/>
</dbReference>
<dbReference type="RefSeq" id="WP_090844196.1">
    <property type="nucleotide sequence ID" value="NZ_FMZL01000001.1"/>
</dbReference>
<dbReference type="STRING" id="604330.SAMN04489857_0571"/>
<organism evidence="2 3">
    <name type="scientific">Parafannyhessea umbonata</name>
    <dbReference type="NCBI Taxonomy" id="604330"/>
    <lineage>
        <taxon>Bacteria</taxon>
        <taxon>Bacillati</taxon>
        <taxon>Actinomycetota</taxon>
        <taxon>Coriobacteriia</taxon>
        <taxon>Coriobacteriales</taxon>
        <taxon>Atopobiaceae</taxon>
        <taxon>Parafannyhessea</taxon>
    </lineage>
</organism>
<dbReference type="EMBL" id="FMZL01000001">
    <property type="protein sequence ID" value="SDB96444.1"/>
    <property type="molecule type" value="Genomic_DNA"/>
</dbReference>
<reference evidence="3" key="1">
    <citation type="submission" date="2016-10" db="EMBL/GenBank/DDBJ databases">
        <authorList>
            <person name="Varghese N."/>
            <person name="Submissions S."/>
        </authorList>
    </citation>
    <scope>NUCLEOTIDE SEQUENCE [LARGE SCALE GENOMIC DNA]</scope>
    <source>
        <strain evidence="3">DSM 22619</strain>
    </source>
</reference>
<dbReference type="GO" id="GO:0005737">
    <property type="term" value="C:cytoplasm"/>
    <property type="evidence" value="ECO:0007669"/>
    <property type="project" value="TreeGrafter"/>
</dbReference>
<dbReference type="InterPro" id="IPR002818">
    <property type="entry name" value="DJ-1/PfpI"/>
</dbReference>
<dbReference type="InterPro" id="IPR006287">
    <property type="entry name" value="DJ-1"/>
</dbReference>
<dbReference type="PANTHER" id="PTHR48094:SF12">
    <property type="entry name" value="PARKINSON DISEASE PROTEIN 7 HOMOLOG"/>
    <property type="match status" value="1"/>
</dbReference>
<dbReference type="Proteomes" id="UP000198528">
    <property type="component" value="Unassembled WGS sequence"/>
</dbReference>
<dbReference type="AlphaFoldDB" id="A0A1G6HQG8"/>
<dbReference type="Pfam" id="PF01965">
    <property type="entry name" value="DJ-1_PfpI"/>
    <property type="match status" value="1"/>
</dbReference>
<dbReference type="InterPro" id="IPR050325">
    <property type="entry name" value="Prot/Nucl_acid_deglycase"/>
</dbReference>
<dbReference type="InterPro" id="IPR029062">
    <property type="entry name" value="Class_I_gatase-like"/>
</dbReference>
<sequence>MFKAQTEKRVAVFFANGLEECEALVLTDLLFRAGVPCDKVSITDNLAVTSSHEVTVVCDRTIADDDFDFDAYDMLVLPGGMPGTKNLRACEPLCDAVRAFATSGRTVAAICAAPSILAELGLLEGKSATSNPNFQHVLSEHGARVQQGAVVTDGDLMTSKGLGTAVELGLELVRHFLGDDAVEDVKRKIVYQS</sequence>
<evidence type="ECO:0000259" key="1">
    <source>
        <dbReference type="Pfam" id="PF01965"/>
    </source>
</evidence>
<feature type="domain" description="DJ-1/PfpI" evidence="1">
    <location>
        <begin position="8"/>
        <end position="174"/>
    </location>
</feature>
<evidence type="ECO:0000313" key="2">
    <source>
        <dbReference type="EMBL" id="SDB96444.1"/>
    </source>
</evidence>
<dbReference type="CDD" id="cd03135">
    <property type="entry name" value="GATase1_DJ-1"/>
    <property type="match status" value="1"/>
</dbReference>
<evidence type="ECO:0000313" key="3">
    <source>
        <dbReference type="Proteomes" id="UP000198528"/>
    </source>
</evidence>
<dbReference type="NCBIfam" id="TIGR01383">
    <property type="entry name" value="not_thiJ"/>
    <property type="match status" value="1"/>
</dbReference>
<proteinExistence type="predicted"/>
<protein>
    <submittedName>
        <fullName evidence="2">4-methyl-5(B-hydroxyethyl)-thiazole monophosphate biosynthesis</fullName>
    </submittedName>
</protein>